<dbReference type="RefSeq" id="WP_119539550.1">
    <property type="nucleotide sequence ID" value="NZ_QYRN01000004.1"/>
</dbReference>
<protein>
    <recommendedName>
        <fullName evidence="3">Sulfatase N-terminal domain-containing protein</fullName>
    </recommendedName>
</protein>
<evidence type="ECO:0008006" key="3">
    <source>
        <dbReference type="Google" id="ProtNLM"/>
    </source>
</evidence>
<proteinExistence type="predicted"/>
<dbReference type="Proteomes" id="UP000265750">
    <property type="component" value="Unassembled WGS sequence"/>
</dbReference>
<organism evidence="1 2">
    <name type="scientific">Aureimonas flava</name>
    <dbReference type="NCBI Taxonomy" id="2320271"/>
    <lineage>
        <taxon>Bacteria</taxon>
        <taxon>Pseudomonadati</taxon>
        <taxon>Pseudomonadota</taxon>
        <taxon>Alphaproteobacteria</taxon>
        <taxon>Hyphomicrobiales</taxon>
        <taxon>Aurantimonadaceae</taxon>
        <taxon>Aureimonas</taxon>
    </lineage>
</organism>
<comment type="caution">
    <text evidence="1">The sequence shown here is derived from an EMBL/GenBank/DDBJ whole genome shotgun (WGS) entry which is preliminary data.</text>
</comment>
<sequence>MSDRVLFITLDSCRYDTFVAAEASNIKAVAPFHKARSPSYFTYGSHSAMFVGFTPGIPGAAEPLLDPKFGKLFKLTGPGFAGKGTEGYTLQGDDIMEGFRRLGYRTIGAAAMGWFDPATETGRHLIKNFDRFAFPGPYHLREQLAFIDSELSSAEHEGLPTFTFLNVGETHVPYWHEGASWRADDNPCLPFQTVDRSADCRARQRACLEYVDRMIAPLLHRHLRGTILICGDHGDCWGEDGLWEHGIAHPMTTTVPLLIRHQGKPVARRKSSVPEGLLRRLLGGFRRGEHA</sequence>
<dbReference type="AlphaFoldDB" id="A0A3A1WJP3"/>
<dbReference type="SUPFAM" id="SSF53649">
    <property type="entry name" value="Alkaline phosphatase-like"/>
    <property type="match status" value="1"/>
</dbReference>
<gene>
    <name evidence="1" type="ORF">D3218_08390</name>
</gene>
<reference evidence="2" key="1">
    <citation type="submission" date="2018-09" db="EMBL/GenBank/DDBJ databases">
        <authorList>
            <person name="Tuo L."/>
        </authorList>
    </citation>
    <scope>NUCLEOTIDE SEQUENCE [LARGE SCALE GENOMIC DNA]</scope>
    <source>
        <strain evidence="2">M2BS4Y-1</strain>
    </source>
</reference>
<evidence type="ECO:0000313" key="2">
    <source>
        <dbReference type="Proteomes" id="UP000265750"/>
    </source>
</evidence>
<dbReference type="InterPro" id="IPR017850">
    <property type="entry name" value="Alkaline_phosphatase_core_sf"/>
</dbReference>
<accession>A0A3A1WJP3</accession>
<dbReference type="Gene3D" id="3.40.720.10">
    <property type="entry name" value="Alkaline Phosphatase, subunit A"/>
    <property type="match status" value="1"/>
</dbReference>
<keyword evidence="2" id="KW-1185">Reference proteome</keyword>
<name>A0A3A1WJP3_9HYPH</name>
<evidence type="ECO:0000313" key="1">
    <source>
        <dbReference type="EMBL" id="RIY01370.1"/>
    </source>
</evidence>
<dbReference type="OrthoDB" id="9795675at2"/>
<dbReference type="EMBL" id="QYRN01000004">
    <property type="protein sequence ID" value="RIY01370.1"/>
    <property type="molecule type" value="Genomic_DNA"/>
</dbReference>